<sequence length="262" mass="28058">MAEFFSLISGSSGNASFVSDGRTNILIDCGMSGKRLSELLDAEGISPSMIDALLITHEHIDHVRGAGIISRRYKIPIYATGGTHAHMEIGNVDDEMRHIVSAGKSFEIGTIGICPFAIPHDAAEPVGYSLFCGSSKFSLATDIGKMDDGILDAVRGSEAVILESNHDVDMLRVGSYPFPLKRRILSDTGHLSNESASEAALELVKSGTKKLMLGHLSKENNSPEIAMLETYTTLTQAGVDVGSDVTLRVANRSFTTKFGEPL</sequence>
<dbReference type="InterPro" id="IPR036866">
    <property type="entry name" value="RibonucZ/Hydroxyglut_hydro"/>
</dbReference>
<dbReference type="Proteomes" id="UP000824165">
    <property type="component" value="Unassembled WGS sequence"/>
</dbReference>
<dbReference type="Gene3D" id="3.60.15.10">
    <property type="entry name" value="Ribonuclease Z/Hydroxyacylglutathione hydrolase-like"/>
    <property type="match status" value="1"/>
</dbReference>
<name>A0A9D1H340_9FIRM</name>
<dbReference type="InterPro" id="IPR052533">
    <property type="entry name" value="WalJ/YycJ-like"/>
</dbReference>
<dbReference type="InterPro" id="IPR001279">
    <property type="entry name" value="Metallo-B-lactamas"/>
</dbReference>
<reference evidence="2" key="1">
    <citation type="submission" date="2020-10" db="EMBL/GenBank/DDBJ databases">
        <authorList>
            <person name="Gilroy R."/>
        </authorList>
    </citation>
    <scope>NUCLEOTIDE SEQUENCE</scope>
    <source>
        <strain evidence="2">CHK181-108</strain>
    </source>
</reference>
<dbReference type="SMART" id="SM00849">
    <property type="entry name" value="Lactamase_B"/>
    <property type="match status" value="1"/>
</dbReference>
<organism evidence="2 3">
    <name type="scientific">Candidatus Ornithomonoglobus intestinigallinarum</name>
    <dbReference type="NCBI Taxonomy" id="2840894"/>
    <lineage>
        <taxon>Bacteria</taxon>
        <taxon>Bacillati</taxon>
        <taxon>Bacillota</taxon>
        <taxon>Clostridia</taxon>
        <taxon>Candidatus Ornithomonoglobus</taxon>
    </lineage>
</organism>
<gene>
    <name evidence="2" type="ORF">IAA60_02600</name>
</gene>
<comment type="caution">
    <text evidence="2">The sequence shown here is derived from an EMBL/GenBank/DDBJ whole genome shotgun (WGS) entry which is preliminary data.</text>
</comment>
<feature type="domain" description="Metallo-beta-lactamase" evidence="1">
    <location>
        <begin position="12"/>
        <end position="215"/>
    </location>
</feature>
<accession>A0A9D1H340</accession>
<protein>
    <submittedName>
        <fullName evidence="2">MBL fold metallo-hydrolase</fullName>
    </submittedName>
</protein>
<dbReference type="Pfam" id="PF12706">
    <property type="entry name" value="Lactamase_B_2"/>
    <property type="match status" value="1"/>
</dbReference>
<proteinExistence type="predicted"/>
<dbReference type="AlphaFoldDB" id="A0A9D1H340"/>
<evidence type="ECO:0000313" key="3">
    <source>
        <dbReference type="Proteomes" id="UP000824165"/>
    </source>
</evidence>
<reference evidence="2" key="2">
    <citation type="journal article" date="2021" name="PeerJ">
        <title>Extensive microbial diversity within the chicken gut microbiome revealed by metagenomics and culture.</title>
        <authorList>
            <person name="Gilroy R."/>
            <person name="Ravi A."/>
            <person name="Getino M."/>
            <person name="Pursley I."/>
            <person name="Horton D.L."/>
            <person name="Alikhan N.F."/>
            <person name="Baker D."/>
            <person name="Gharbi K."/>
            <person name="Hall N."/>
            <person name="Watson M."/>
            <person name="Adriaenssens E.M."/>
            <person name="Foster-Nyarko E."/>
            <person name="Jarju S."/>
            <person name="Secka A."/>
            <person name="Antonio M."/>
            <person name="Oren A."/>
            <person name="Chaudhuri R.R."/>
            <person name="La Ragione R."/>
            <person name="Hildebrand F."/>
            <person name="Pallen M.J."/>
        </authorList>
    </citation>
    <scope>NUCLEOTIDE SEQUENCE</scope>
    <source>
        <strain evidence="2">CHK181-108</strain>
    </source>
</reference>
<dbReference type="PANTHER" id="PTHR47619:SF1">
    <property type="entry name" value="EXODEOXYRIBONUCLEASE WALJ"/>
    <property type="match status" value="1"/>
</dbReference>
<dbReference type="PANTHER" id="PTHR47619">
    <property type="entry name" value="METALLO-HYDROLASE YYCJ-RELATED"/>
    <property type="match status" value="1"/>
</dbReference>
<dbReference type="EMBL" id="DVLU01000023">
    <property type="protein sequence ID" value="HIT84777.1"/>
    <property type="molecule type" value="Genomic_DNA"/>
</dbReference>
<evidence type="ECO:0000313" key="2">
    <source>
        <dbReference type="EMBL" id="HIT84777.1"/>
    </source>
</evidence>
<dbReference type="SUPFAM" id="SSF56281">
    <property type="entry name" value="Metallo-hydrolase/oxidoreductase"/>
    <property type="match status" value="1"/>
</dbReference>
<evidence type="ECO:0000259" key="1">
    <source>
        <dbReference type="SMART" id="SM00849"/>
    </source>
</evidence>